<evidence type="ECO:0000256" key="3">
    <source>
        <dbReference type="ARBA" id="ARBA00022741"/>
    </source>
</evidence>
<evidence type="ECO:0000256" key="1">
    <source>
        <dbReference type="ARBA" id="ARBA00022614"/>
    </source>
</evidence>
<dbReference type="GO" id="GO:0006952">
    <property type="term" value="P:defense response"/>
    <property type="evidence" value="ECO:0007669"/>
    <property type="project" value="UniProtKB-KW"/>
</dbReference>
<sequence length="1081" mass="124230">MAVSNVFIVNKILPEVHQGLNHTWLEFQVKEEYISEIVLNDVVDKLIANVFSLATEDNGFELSFKVELKNLLETLFRIKFLLDDAQKRQSSDESVLIWLKELRDVAYNVDNVLDEFSYESSWQKVQIQNQMINQVCSFSFCIPDKVKSIKQLLDKFVNDVAGFGLRMELVNSIPKMSLDMNIDPLLNDSEVVGREYDVTKIVNLLISSSNQQVISILPIVGIAGLGKTTLTKLVYNNELIKKHFDVLAWVNVGKHFDVEGILRGILKSLEEDLSGLEYDEILEKCREKLWAKKYLLILDDVQNEDPKKWDALKGCLLAINSKTGNNIVVTTRSDNVAEIMETHPKHQLEKLSKDDCWSIFKKRTFVNGKFPLALDLEAIGREIAKRCGGIPWAARVLAGVMCFKCEKSEWLSFHNNKIWDLLDDDNNDVFLISKLSLDLFLTPSLKRCLAYCAIFPKYYEMKKEEVIQHWMAEGFLEPFKESNMMMEEIGNMYFNILLATSFFQNARKDDYGNIISCKMHDLTHDFALSISKSETLIWGGESLDNFSNVLHLFVQSDGHTTPGISFTGDCFTKLRSLVSKNIDFGDMLSNFKCLRVLKLSGHNIIELPNSVEHLIHLRLLHILRTKIEELPESIIKLFNLQTLIIEECQGIKKLPKDLSNLINLRHINFDNLIWLWYDDKSFKNMGRLSCLQTLPIFVVGRDEGYRIKELGPLKNLRGEIGIYDLVYVKDEEEAKSAKLKEKEIFKLGLYWKYPRAADNYDNDEKVLEGLQPHQNLKSLKIRWYGGQKFPSWVGLLLYHNLIEINLIQCWECEEVPTLGHLPSLWILEMGGMDKVRSIGSEFYGYNDGSYRNTTTLFPALRTLKLQCMFSLEEWKDAKELRIAGEVLVFPCLEDLTIIWCPKLSYLPDSLHTCISLQKLVVRYCGDLRCLPGVPFIIRCGIKELPSGLQSVEYLGNEDSVGSTSIQHSHPSLQKLKLSATPHYLQDQIQYFIALKILWIQEFGEMVALPEWLGDLSSLQELYIVDCKNLVHLPTEETMRRLTKLKTVMIYGCPKLNNQIDHNPFIQFPNLVHGSVLLLRAV</sequence>
<keyword evidence="1" id="KW-0433">Leucine-rich repeat</keyword>
<dbReference type="SUPFAM" id="SSF52075">
    <property type="entry name" value="Outer arm dynein light chain 1"/>
    <property type="match status" value="1"/>
</dbReference>
<evidence type="ECO:0000313" key="10">
    <source>
        <dbReference type="EnsemblPlants" id="QL10p066320:mrna"/>
    </source>
</evidence>
<dbReference type="Gene3D" id="1.10.10.10">
    <property type="entry name" value="Winged helix-like DNA-binding domain superfamily/Winged helix DNA-binding domain"/>
    <property type="match status" value="1"/>
</dbReference>
<evidence type="ECO:0000259" key="6">
    <source>
        <dbReference type="Pfam" id="PF00931"/>
    </source>
</evidence>
<reference evidence="10" key="2">
    <citation type="submission" date="2021-01" db="UniProtKB">
        <authorList>
            <consortium name="EnsemblPlants"/>
        </authorList>
    </citation>
    <scope>IDENTIFICATION</scope>
</reference>
<keyword evidence="4" id="KW-0611">Plant defense</keyword>
<evidence type="ECO:0000313" key="11">
    <source>
        <dbReference type="Proteomes" id="UP000594261"/>
    </source>
</evidence>
<dbReference type="InterPro" id="IPR058922">
    <property type="entry name" value="WHD_DRP"/>
</dbReference>
<dbReference type="InterPro" id="IPR042197">
    <property type="entry name" value="Apaf_helical"/>
</dbReference>
<accession>A0A7N2MUU9</accession>
<dbReference type="EnsemblPlants" id="QL10p066320:mrna">
    <property type="protein sequence ID" value="QL10p066320:mrna"/>
    <property type="gene ID" value="QL10p066320"/>
</dbReference>
<dbReference type="GO" id="GO:0043531">
    <property type="term" value="F:ADP binding"/>
    <property type="evidence" value="ECO:0007669"/>
    <property type="project" value="InterPro"/>
</dbReference>
<feature type="domain" description="NB-ARC" evidence="6">
    <location>
        <begin position="195"/>
        <end position="365"/>
    </location>
</feature>
<evidence type="ECO:0000259" key="9">
    <source>
        <dbReference type="Pfam" id="PF25019"/>
    </source>
</evidence>
<evidence type="ECO:0000256" key="5">
    <source>
        <dbReference type="ARBA" id="ARBA00022840"/>
    </source>
</evidence>
<reference evidence="10 11" key="1">
    <citation type="journal article" date="2016" name="G3 (Bethesda)">
        <title>First Draft Assembly and Annotation of the Genome of a California Endemic Oak Quercus lobata Nee (Fagaceae).</title>
        <authorList>
            <person name="Sork V.L."/>
            <person name="Fitz-Gibbon S.T."/>
            <person name="Puiu D."/>
            <person name="Crepeau M."/>
            <person name="Gugger P.F."/>
            <person name="Sherman R."/>
            <person name="Stevens K."/>
            <person name="Langley C.H."/>
            <person name="Pellegrini M."/>
            <person name="Salzberg S.L."/>
        </authorList>
    </citation>
    <scope>NUCLEOTIDE SEQUENCE [LARGE SCALE GENOMIC DNA]</scope>
    <source>
        <strain evidence="10 11">cv. SW786</strain>
    </source>
</reference>
<evidence type="ECO:0000259" key="8">
    <source>
        <dbReference type="Pfam" id="PF23559"/>
    </source>
</evidence>
<dbReference type="PANTHER" id="PTHR36766">
    <property type="entry name" value="PLANT BROAD-SPECTRUM MILDEW RESISTANCE PROTEIN RPW8"/>
    <property type="match status" value="1"/>
</dbReference>
<dbReference type="Pfam" id="PF00931">
    <property type="entry name" value="NB-ARC"/>
    <property type="match status" value="1"/>
</dbReference>
<protein>
    <submittedName>
        <fullName evidence="10">Uncharacterized protein</fullName>
    </submittedName>
</protein>
<dbReference type="InterPro" id="IPR041118">
    <property type="entry name" value="Rx_N"/>
</dbReference>
<dbReference type="SUPFAM" id="SSF52540">
    <property type="entry name" value="P-loop containing nucleoside triphosphate hydrolases"/>
    <property type="match status" value="1"/>
</dbReference>
<feature type="domain" description="Disease resistance N-terminal" evidence="7">
    <location>
        <begin position="42"/>
        <end position="130"/>
    </location>
</feature>
<dbReference type="InterPro" id="IPR056789">
    <property type="entry name" value="LRR_R13L1-DRL21"/>
</dbReference>
<feature type="domain" description="R13L1/DRL21-like LRR repeat region" evidence="9">
    <location>
        <begin position="707"/>
        <end position="832"/>
    </location>
</feature>
<dbReference type="PRINTS" id="PR00364">
    <property type="entry name" value="DISEASERSIST"/>
</dbReference>
<dbReference type="OMA" id="NDSIGIP"/>
<dbReference type="InterPro" id="IPR002182">
    <property type="entry name" value="NB-ARC"/>
</dbReference>
<dbReference type="Gene3D" id="3.40.50.300">
    <property type="entry name" value="P-loop containing nucleotide triphosphate hydrolases"/>
    <property type="match status" value="1"/>
</dbReference>
<dbReference type="Gramene" id="QL10p066320:mrna">
    <property type="protein sequence ID" value="QL10p066320:mrna"/>
    <property type="gene ID" value="QL10p066320"/>
</dbReference>
<dbReference type="Pfam" id="PF25019">
    <property type="entry name" value="LRR_R13L1-DRL21"/>
    <property type="match status" value="1"/>
</dbReference>
<dbReference type="PANTHER" id="PTHR36766:SF70">
    <property type="entry name" value="DISEASE RESISTANCE PROTEIN RGA4"/>
    <property type="match status" value="1"/>
</dbReference>
<dbReference type="Pfam" id="PF18052">
    <property type="entry name" value="Rx_N"/>
    <property type="match status" value="1"/>
</dbReference>
<keyword evidence="3" id="KW-0547">Nucleotide-binding</keyword>
<dbReference type="GO" id="GO:0051707">
    <property type="term" value="P:response to other organism"/>
    <property type="evidence" value="ECO:0007669"/>
    <property type="project" value="UniProtKB-ARBA"/>
</dbReference>
<dbReference type="EMBL" id="LRBV02000010">
    <property type="status" value="NOT_ANNOTATED_CDS"/>
    <property type="molecule type" value="Genomic_DNA"/>
</dbReference>
<dbReference type="FunFam" id="1.10.10.10:FF:000322">
    <property type="entry name" value="Probable disease resistance protein At1g63360"/>
    <property type="match status" value="1"/>
</dbReference>
<dbReference type="InterPro" id="IPR036388">
    <property type="entry name" value="WH-like_DNA-bd_sf"/>
</dbReference>
<keyword evidence="5" id="KW-0067">ATP-binding</keyword>
<dbReference type="Proteomes" id="UP000594261">
    <property type="component" value="Chromosome 10"/>
</dbReference>
<keyword evidence="11" id="KW-1185">Reference proteome</keyword>
<evidence type="ECO:0000256" key="2">
    <source>
        <dbReference type="ARBA" id="ARBA00022737"/>
    </source>
</evidence>
<dbReference type="InterPro" id="IPR027417">
    <property type="entry name" value="P-loop_NTPase"/>
</dbReference>
<evidence type="ECO:0000256" key="4">
    <source>
        <dbReference type="ARBA" id="ARBA00022821"/>
    </source>
</evidence>
<dbReference type="InterPro" id="IPR032675">
    <property type="entry name" value="LRR_dom_sf"/>
</dbReference>
<organism evidence="10 11">
    <name type="scientific">Quercus lobata</name>
    <name type="common">Valley oak</name>
    <dbReference type="NCBI Taxonomy" id="97700"/>
    <lineage>
        <taxon>Eukaryota</taxon>
        <taxon>Viridiplantae</taxon>
        <taxon>Streptophyta</taxon>
        <taxon>Embryophyta</taxon>
        <taxon>Tracheophyta</taxon>
        <taxon>Spermatophyta</taxon>
        <taxon>Magnoliopsida</taxon>
        <taxon>eudicotyledons</taxon>
        <taxon>Gunneridae</taxon>
        <taxon>Pentapetalae</taxon>
        <taxon>rosids</taxon>
        <taxon>fabids</taxon>
        <taxon>Fagales</taxon>
        <taxon>Fagaceae</taxon>
        <taxon>Quercus</taxon>
    </lineage>
</organism>
<dbReference type="GO" id="GO:0005524">
    <property type="term" value="F:ATP binding"/>
    <property type="evidence" value="ECO:0007669"/>
    <property type="project" value="UniProtKB-KW"/>
</dbReference>
<dbReference type="Gene3D" id="3.80.10.10">
    <property type="entry name" value="Ribonuclease Inhibitor"/>
    <property type="match status" value="3"/>
</dbReference>
<dbReference type="Pfam" id="PF23559">
    <property type="entry name" value="WHD_DRP"/>
    <property type="match status" value="1"/>
</dbReference>
<dbReference type="SUPFAM" id="SSF52058">
    <property type="entry name" value="L domain-like"/>
    <property type="match status" value="1"/>
</dbReference>
<name>A0A7N2MUU9_QUELO</name>
<feature type="domain" description="Disease resistance protein winged helix" evidence="8">
    <location>
        <begin position="454"/>
        <end position="527"/>
    </location>
</feature>
<dbReference type="Gene3D" id="1.10.8.430">
    <property type="entry name" value="Helical domain of apoptotic protease-activating factors"/>
    <property type="match status" value="1"/>
</dbReference>
<dbReference type="AlphaFoldDB" id="A0A7N2MUU9"/>
<evidence type="ECO:0000259" key="7">
    <source>
        <dbReference type="Pfam" id="PF18052"/>
    </source>
</evidence>
<dbReference type="InParanoid" id="A0A7N2MUU9"/>
<keyword evidence="2" id="KW-0677">Repeat</keyword>
<dbReference type="Gene3D" id="1.20.5.4130">
    <property type="match status" value="1"/>
</dbReference>
<proteinExistence type="predicted"/>